<keyword evidence="9" id="KW-0862">Zinc</keyword>
<evidence type="ECO:0000256" key="20">
    <source>
        <dbReference type="SAM" id="Phobius"/>
    </source>
</evidence>
<keyword evidence="5" id="KW-0050">Antiport</keyword>
<evidence type="ECO:0000256" key="15">
    <source>
        <dbReference type="ARBA" id="ARBA00048349"/>
    </source>
</evidence>
<dbReference type="Gene3D" id="1.20.1510.10">
    <property type="entry name" value="Cation efflux protein transmembrane domain"/>
    <property type="match status" value="1"/>
</dbReference>
<dbReference type="InterPro" id="IPR002524">
    <property type="entry name" value="Cation_efflux"/>
</dbReference>
<dbReference type="InterPro" id="IPR027470">
    <property type="entry name" value="Cation_efflux_CTD"/>
</dbReference>
<name>A0A3B5AZV9_9TELE</name>
<evidence type="ECO:0000256" key="8">
    <source>
        <dbReference type="ARBA" id="ARBA00022753"/>
    </source>
</evidence>
<dbReference type="Ensembl" id="ENSSPAT00000026453.1">
    <property type="protein sequence ID" value="ENSSPAP00000026026.1"/>
    <property type="gene ID" value="ENSSPAG00000019624.1"/>
</dbReference>
<comment type="similarity">
    <text evidence="3">Belongs to the cation diffusion facilitator (CDF) transporter (TC 2.A.4) family. SLC30A subfamily.</text>
</comment>
<reference evidence="23" key="1">
    <citation type="submission" date="2023-09" db="UniProtKB">
        <authorList>
            <consortium name="Ensembl"/>
        </authorList>
    </citation>
    <scope>IDENTIFICATION</scope>
</reference>
<evidence type="ECO:0000256" key="16">
    <source>
        <dbReference type="ARBA" id="ARBA00059459"/>
    </source>
</evidence>
<comment type="subcellular location">
    <subcellularLocation>
        <location evidence="1">Late endosome membrane</location>
        <topology evidence="1">Multi-pass membrane protein</topology>
    </subcellularLocation>
    <subcellularLocation>
        <location evidence="2">Lysosome membrane</location>
        <topology evidence="2">Multi-pass membrane protein</topology>
    </subcellularLocation>
</comment>
<comment type="function">
    <text evidence="16">Probable proton-coupled zinc ion antiporter mediating zinc import from cytoplasm potentially into the endocytic compartment. Controls zinc deposition in milk.</text>
</comment>
<dbReference type="GO" id="GO:0005886">
    <property type="term" value="C:plasma membrane"/>
    <property type="evidence" value="ECO:0007669"/>
    <property type="project" value="TreeGrafter"/>
</dbReference>
<dbReference type="GO" id="GO:0046872">
    <property type="term" value="F:metal ion binding"/>
    <property type="evidence" value="ECO:0007669"/>
    <property type="project" value="UniProtKB-KW"/>
</dbReference>
<evidence type="ECO:0000313" key="23">
    <source>
        <dbReference type="Ensembl" id="ENSSPAP00000026026.1"/>
    </source>
</evidence>
<evidence type="ECO:0000256" key="14">
    <source>
        <dbReference type="ARBA" id="ARBA00023228"/>
    </source>
</evidence>
<keyword evidence="10" id="KW-0864">Zinc transport</keyword>
<keyword evidence="14" id="KW-0458">Lysosome</keyword>
<evidence type="ECO:0000256" key="1">
    <source>
        <dbReference type="ARBA" id="ARBA00004107"/>
    </source>
</evidence>
<organism evidence="23">
    <name type="scientific">Stegastes partitus</name>
    <name type="common">bicolor damselfish</name>
    <dbReference type="NCBI Taxonomy" id="144197"/>
    <lineage>
        <taxon>Eukaryota</taxon>
        <taxon>Metazoa</taxon>
        <taxon>Chordata</taxon>
        <taxon>Craniata</taxon>
        <taxon>Vertebrata</taxon>
        <taxon>Euteleostomi</taxon>
        <taxon>Actinopterygii</taxon>
        <taxon>Neopterygii</taxon>
        <taxon>Teleostei</taxon>
        <taxon>Neoteleostei</taxon>
        <taxon>Acanthomorphata</taxon>
        <taxon>Ovalentaria</taxon>
        <taxon>Pomacentridae</taxon>
        <taxon>Stegastes</taxon>
    </lineage>
</organism>
<evidence type="ECO:0000256" key="12">
    <source>
        <dbReference type="ARBA" id="ARBA00023065"/>
    </source>
</evidence>
<dbReference type="AlphaFoldDB" id="A0A3B5AZV9"/>
<accession>A0A3B5AZV9</accession>
<feature type="domain" description="Cation efflux protein transmembrane" evidence="21">
    <location>
        <begin position="117"/>
        <end position="329"/>
    </location>
</feature>
<keyword evidence="12" id="KW-0406">Ion transport</keyword>
<evidence type="ECO:0000256" key="4">
    <source>
        <dbReference type="ARBA" id="ARBA00022448"/>
    </source>
</evidence>
<evidence type="ECO:0000256" key="13">
    <source>
        <dbReference type="ARBA" id="ARBA00023136"/>
    </source>
</evidence>
<evidence type="ECO:0000256" key="18">
    <source>
        <dbReference type="ARBA" id="ARBA00076849"/>
    </source>
</evidence>
<evidence type="ECO:0000256" key="7">
    <source>
        <dbReference type="ARBA" id="ARBA00022723"/>
    </source>
</evidence>
<dbReference type="GeneTree" id="ENSGT00940000157545"/>
<evidence type="ECO:0000259" key="22">
    <source>
        <dbReference type="Pfam" id="PF16916"/>
    </source>
</evidence>
<dbReference type="GO" id="GO:0031902">
    <property type="term" value="C:late endosome membrane"/>
    <property type="evidence" value="ECO:0007669"/>
    <property type="project" value="UniProtKB-SubCell"/>
</dbReference>
<dbReference type="NCBIfam" id="TIGR01297">
    <property type="entry name" value="CDF"/>
    <property type="match status" value="1"/>
</dbReference>
<feature type="transmembrane region" description="Helical" evidence="20">
    <location>
        <begin position="273"/>
        <end position="294"/>
    </location>
</feature>
<evidence type="ECO:0000259" key="21">
    <source>
        <dbReference type="Pfam" id="PF01545"/>
    </source>
</evidence>
<dbReference type="InterPro" id="IPR027469">
    <property type="entry name" value="Cation_efflux_TMD_sf"/>
</dbReference>
<dbReference type="GO" id="GO:0010043">
    <property type="term" value="P:response to zinc ion"/>
    <property type="evidence" value="ECO:0007669"/>
    <property type="project" value="TreeGrafter"/>
</dbReference>
<evidence type="ECO:0000256" key="19">
    <source>
        <dbReference type="ARBA" id="ARBA00077288"/>
    </source>
</evidence>
<keyword evidence="6 20" id="KW-0812">Transmembrane</keyword>
<evidence type="ECO:0000256" key="6">
    <source>
        <dbReference type="ARBA" id="ARBA00022692"/>
    </source>
</evidence>
<feature type="transmembrane region" description="Helical" evidence="20">
    <location>
        <begin position="306"/>
        <end position="323"/>
    </location>
</feature>
<comment type="catalytic activity">
    <reaction evidence="15">
        <text>Zn(2+)(in) + 2 H(+)(out) = Zn(2+)(out) + 2 H(+)(in)</text>
        <dbReference type="Rhea" id="RHEA:72627"/>
        <dbReference type="ChEBI" id="CHEBI:15378"/>
        <dbReference type="ChEBI" id="CHEBI:29105"/>
    </reaction>
</comment>
<protein>
    <recommendedName>
        <fullName evidence="17">Probable proton-coupled zinc antiporter SLC30A4</fullName>
    </recommendedName>
    <alternativeName>
        <fullName evidence="19">Solute carrier family 30 member 4</fullName>
    </alternativeName>
    <alternativeName>
        <fullName evidence="18">Zinc transporter 4</fullName>
    </alternativeName>
</protein>
<keyword evidence="11 20" id="KW-1133">Transmembrane helix</keyword>
<dbReference type="GO" id="GO:0005385">
    <property type="term" value="F:zinc ion transmembrane transporter activity"/>
    <property type="evidence" value="ECO:0007669"/>
    <property type="project" value="UniProtKB-ARBA"/>
</dbReference>
<evidence type="ECO:0000256" key="17">
    <source>
        <dbReference type="ARBA" id="ARBA00070016"/>
    </source>
</evidence>
<evidence type="ECO:0000256" key="2">
    <source>
        <dbReference type="ARBA" id="ARBA00004155"/>
    </source>
</evidence>
<keyword evidence="8" id="KW-0967">Endosome</keyword>
<feature type="transmembrane region" description="Helical" evidence="20">
    <location>
        <begin position="113"/>
        <end position="136"/>
    </location>
</feature>
<proteinExistence type="inferred from homology"/>
<dbReference type="PANTHER" id="PTHR11562:SF27">
    <property type="entry name" value="PROTON-COUPLED ZINC ANTIPORTER SLC30A4-RELATED"/>
    <property type="match status" value="1"/>
</dbReference>
<keyword evidence="4" id="KW-0813">Transport</keyword>
<dbReference type="PANTHER" id="PTHR11562">
    <property type="entry name" value="CATION EFFLUX PROTEIN/ ZINC TRANSPORTER"/>
    <property type="match status" value="1"/>
</dbReference>
<evidence type="ECO:0000256" key="10">
    <source>
        <dbReference type="ARBA" id="ARBA00022906"/>
    </source>
</evidence>
<dbReference type="GO" id="GO:0015297">
    <property type="term" value="F:antiporter activity"/>
    <property type="evidence" value="ECO:0007669"/>
    <property type="project" value="UniProtKB-KW"/>
</dbReference>
<evidence type="ECO:0000256" key="9">
    <source>
        <dbReference type="ARBA" id="ARBA00022833"/>
    </source>
</evidence>
<sequence>MSGGNLFSRVRSAFRRERSDWDLSDTAPFDFSDELVEEETPKFNKLKVVVSGEMSDYSSGAPSNGVAVNTLVVAGDDDDSLLDSSSSLGSPGLNMDPCDNCTKKREKIKHKKVMRRLVIAALLYFLFMTGEIIGGYVSNSLAIMTDAVHMLTDVVGILFSLLALWLSTKPPTKRFTFGLHRLEVVSAVLSVMLIYILTAVLLYEAVQRTVHQDFSIDGDVMLITAAVGVAVNLIMGFLLNQGGHLHSHGHGHSHGHTGSGQQRSHGSLAVRAAFIHALGDLLQSVGVLIAAYIVRFKPEFKLADPICTYIFSVLVLFTTFRILRDTLVIVLEGVPRHLDTQRIKEDLMKLEDVQSVDELNVWALTADKNAALVHLQLTPSSDNNWEDVQAKARHLLLHTYGLTRCTVQVQTHRQRVVRSCAQCQQPNA</sequence>
<dbReference type="SUPFAM" id="SSF161111">
    <property type="entry name" value="Cation efflux protein transmembrane domain-like"/>
    <property type="match status" value="1"/>
</dbReference>
<feature type="transmembrane region" description="Helical" evidence="20">
    <location>
        <begin position="220"/>
        <end position="239"/>
    </location>
</feature>
<dbReference type="Pfam" id="PF01545">
    <property type="entry name" value="Cation_efflux"/>
    <property type="match status" value="1"/>
</dbReference>
<evidence type="ECO:0000256" key="5">
    <source>
        <dbReference type="ARBA" id="ARBA00022449"/>
    </source>
</evidence>
<evidence type="ECO:0000256" key="3">
    <source>
        <dbReference type="ARBA" id="ARBA00008873"/>
    </source>
</evidence>
<dbReference type="InterPro" id="IPR050681">
    <property type="entry name" value="CDF/SLC30A"/>
</dbReference>
<dbReference type="GO" id="GO:0005765">
    <property type="term" value="C:lysosomal membrane"/>
    <property type="evidence" value="ECO:0007669"/>
    <property type="project" value="UniProtKB-SubCell"/>
</dbReference>
<feature type="transmembrane region" description="Helical" evidence="20">
    <location>
        <begin position="179"/>
        <end position="200"/>
    </location>
</feature>
<feature type="domain" description="Cation efflux protein cytoplasmic" evidence="22">
    <location>
        <begin position="335"/>
        <end position="409"/>
    </location>
</feature>
<keyword evidence="13 20" id="KW-0472">Membrane</keyword>
<dbReference type="InterPro" id="IPR058533">
    <property type="entry name" value="Cation_efflux_TM"/>
</dbReference>
<dbReference type="Pfam" id="PF16916">
    <property type="entry name" value="ZT_dimer"/>
    <property type="match status" value="1"/>
</dbReference>
<feature type="transmembrane region" description="Helical" evidence="20">
    <location>
        <begin position="148"/>
        <end position="167"/>
    </location>
</feature>
<evidence type="ECO:0000256" key="11">
    <source>
        <dbReference type="ARBA" id="ARBA00022989"/>
    </source>
</evidence>
<keyword evidence="7" id="KW-0479">Metal-binding</keyword>
<dbReference type="FunFam" id="1.20.1510.10:FF:000017">
    <property type="entry name" value="zinc transporter 4 isoform X1"/>
    <property type="match status" value="1"/>
</dbReference>